<accession>A0A0P1LMD6</accession>
<dbReference type="PANTHER" id="PTHR43941:SF1">
    <property type="entry name" value="STRUCTURAL MAINTENANCE OF CHROMOSOMES PROTEIN 2"/>
    <property type="match status" value="1"/>
</dbReference>
<evidence type="ECO:0000313" key="4">
    <source>
        <dbReference type="EMBL" id="CUU01486.1"/>
    </source>
</evidence>
<dbReference type="RefSeq" id="WP_075426188.1">
    <property type="nucleotide sequence ID" value="NZ_CZVI01000004.1"/>
</dbReference>
<reference evidence="4" key="2">
    <citation type="submission" date="2015-11" db="EMBL/GenBank/DDBJ databases">
        <authorList>
            <person name="Zhang Y."/>
            <person name="Guo Z."/>
        </authorList>
    </citation>
    <scope>NUCLEOTIDE SEQUENCE [LARGE SCALE GENOMIC DNA]</scope>
    <source>
        <strain evidence="4">JGI-4</strain>
    </source>
</reference>
<dbReference type="AlphaFoldDB" id="A0A0P1N0D7"/>
<evidence type="ECO:0000256" key="2">
    <source>
        <dbReference type="SAM" id="Coils"/>
    </source>
</evidence>
<accession>A0A0S4MR19</accession>
<accession>A0A0P1N0D7</accession>
<feature type="repeat" description="TPR" evidence="1">
    <location>
        <begin position="241"/>
        <end position="274"/>
    </location>
</feature>
<dbReference type="Gene3D" id="1.25.40.10">
    <property type="entry name" value="Tetratricopeptide repeat domain"/>
    <property type="match status" value="1"/>
</dbReference>
<dbReference type="EMBL" id="CZVI01000004">
    <property type="protein sequence ID" value="CUS81167.1"/>
    <property type="molecule type" value="Genomic_DNA"/>
</dbReference>
<keyword evidence="2" id="KW-0175">Coiled coil</keyword>
<dbReference type="Gene3D" id="1.10.287.1490">
    <property type="match status" value="1"/>
</dbReference>
<keyword evidence="6" id="KW-1185">Reference proteome</keyword>
<dbReference type="EMBL" id="FAOP01000002">
    <property type="protein sequence ID" value="CUU01486.1"/>
    <property type="molecule type" value="Genomic_DNA"/>
</dbReference>
<dbReference type="SMART" id="SM00028">
    <property type="entry name" value="TPR"/>
    <property type="match status" value="2"/>
</dbReference>
<organism evidence="4 5">
    <name type="scientific">Candidatus Kryptonium thompsonii</name>
    <dbReference type="NCBI Taxonomy" id="1633631"/>
    <lineage>
        <taxon>Bacteria</taxon>
        <taxon>Pseudomonadati</taxon>
        <taxon>Candidatus Kryptoniota</taxon>
        <taxon>Candidatus Kryptonium</taxon>
    </lineage>
</organism>
<dbReference type="InterPro" id="IPR019734">
    <property type="entry name" value="TPR_rpt"/>
</dbReference>
<dbReference type="Pfam" id="PF14559">
    <property type="entry name" value="TPR_19"/>
    <property type="match status" value="1"/>
</dbReference>
<protein>
    <submittedName>
        <fullName evidence="4">Tol-pal system protein YbgF</fullName>
    </submittedName>
</protein>
<dbReference type="Proteomes" id="UP000182011">
    <property type="component" value="Unassembled WGS sequence"/>
</dbReference>
<accession>A0A0P1M0G6</accession>
<sequence length="322" mass="36796">MKIMNFFFILITGVWVSFLIQGCASTAEQEDIYGGVVEEATEGVDTSYVTTLSEENKSLREQIAKLQDQNAKLQSEKNELEKNLRSLQESNTQLTAKISELGQQLEAEKQKNRDLSAKLAQYEALPQPGASEMELRNEIAKRDSEITEYKKQIRDLQAKLAELETKVATKPTETPPATVGGEVKLAYPGITPETPKIEITEKQFRNYYNLALREFKNRRYKTSIAYFDTLLRSSVETNLKINVAYWLGENYFALKQYEKAIEYFNYVAQTKSAKAPDALYMLGRCYAALGKIKEAKEYMSRVIKEYPKSPVAKKAKDRLERL</sequence>
<accession>A0A0P1LJH7</accession>
<accession>A0A0P1LBU5</accession>
<dbReference type="SUPFAM" id="SSF48452">
    <property type="entry name" value="TPR-like"/>
    <property type="match status" value="1"/>
</dbReference>
<evidence type="ECO:0000313" key="5">
    <source>
        <dbReference type="Proteomes" id="UP000182011"/>
    </source>
</evidence>
<dbReference type="PROSITE" id="PS50005">
    <property type="entry name" value="TPR"/>
    <property type="match status" value="2"/>
</dbReference>
<keyword evidence="1" id="KW-0802">TPR repeat</keyword>
<feature type="coiled-coil region" evidence="2">
    <location>
        <begin position="49"/>
        <end position="166"/>
    </location>
</feature>
<accession>A0A0P1NXY9</accession>
<feature type="repeat" description="TPR" evidence="1">
    <location>
        <begin position="276"/>
        <end position="309"/>
    </location>
</feature>
<gene>
    <name evidence="4" type="ORF">JGI4_00290</name>
    <name evidence="3" type="ORF">JGI8_00481</name>
</gene>
<reference evidence="5 6" key="1">
    <citation type="submission" date="2015-11" db="EMBL/GenBank/DDBJ databases">
        <authorList>
            <person name="Varghese N."/>
        </authorList>
    </citation>
    <scope>NUCLEOTIDE SEQUENCE [LARGE SCALE GENOMIC DNA]</scope>
    <source>
        <strain evidence="3 6">JGI-8</strain>
    </source>
</reference>
<proteinExistence type="predicted"/>
<evidence type="ECO:0000313" key="3">
    <source>
        <dbReference type="EMBL" id="CUS81167.1"/>
    </source>
</evidence>
<evidence type="ECO:0000313" key="6">
    <source>
        <dbReference type="Proteomes" id="UP000182200"/>
    </source>
</evidence>
<dbReference type="PROSITE" id="PS51257">
    <property type="entry name" value="PROKAR_LIPOPROTEIN"/>
    <property type="match status" value="1"/>
</dbReference>
<dbReference type="PANTHER" id="PTHR43941">
    <property type="entry name" value="STRUCTURAL MAINTENANCE OF CHROMOSOMES PROTEIN 2"/>
    <property type="match status" value="1"/>
</dbReference>
<name>A0A0P1N0D7_9BACT</name>
<dbReference type="STRING" id="1633631.GCA_001442925_00292"/>
<dbReference type="Proteomes" id="UP000182200">
    <property type="component" value="Unassembled WGS sequence"/>
</dbReference>
<evidence type="ECO:0000256" key="1">
    <source>
        <dbReference type="PROSITE-ProRule" id="PRU00339"/>
    </source>
</evidence>
<dbReference type="InterPro" id="IPR011990">
    <property type="entry name" value="TPR-like_helical_dom_sf"/>
</dbReference>